<organism evidence="7 8">
    <name type="scientific">Meganyctiphanes norvegica</name>
    <name type="common">Northern krill</name>
    <name type="synonym">Thysanopoda norvegica</name>
    <dbReference type="NCBI Taxonomy" id="48144"/>
    <lineage>
        <taxon>Eukaryota</taxon>
        <taxon>Metazoa</taxon>
        <taxon>Ecdysozoa</taxon>
        <taxon>Arthropoda</taxon>
        <taxon>Crustacea</taxon>
        <taxon>Multicrustacea</taxon>
        <taxon>Malacostraca</taxon>
        <taxon>Eumalacostraca</taxon>
        <taxon>Eucarida</taxon>
        <taxon>Euphausiacea</taxon>
        <taxon>Euphausiidae</taxon>
        <taxon>Meganyctiphanes</taxon>
    </lineage>
</organism>
<evidence type="ECO:0000313" key="7">
    <source>
        <dbReference type="EMBL" id="CAL4063984.1"/>
    </source>
</evidence>
<evidence type="ECO:0000256" key="5">
    <source>
        <dbReference type="RuleBase" id="RU364132"/>
    </source>
</evidence>
<evidence type="ECO:0000256" key="2">
    <source>
        <dbReference type="ARBA" id="ARBA00010077"/>
    </source>
</evidence>
<evidence type="ECO:0000256" key="1">
    <source>
        <dbReference type="ARBA" id="ARBA00004123"/>
    </source>
</evidence>
<keyword evidence="4 5" id="KW-0539">Nucleus</keyword>
<keyword evidence="8" id="KW-1185">Reference proteome</keyword>
<comment type="caution">
    <text evidence="7">The sequence shown here is derived from an EMBL/GenBank/DDBJ whole genome shotgun (WGS) entry which is preliminary data.</text>
</comment>
<evidence type="ECO:0000313" key="8">
    <source>
        <dbReference type="Proteomes" id="UP001497623"/>
    </source>
</evidence>
<evidence type="ECO:0000256" key="4">
    <source>
        <dbReference type="ARBA" id="ARBA00023242"/>
    </source>
</evidence>
<comment type="similarity">
    <text evidence="2 5">Belongs to the RRS1 family.</text>
</comment>
<name>A0AAV2PTG7_MEGNR</name>
<comment type="function">
    <text evidence="5">Involved in ribosomal large subunit assembly.</text>
</comment>
<proteinExistence type="inferred from homology"/>
<dbReference type="InterPro" id="IPR007023">
    <property type="entry name" value="Ribosom_reg"/>
</dbReference>
<feature type="compositionally biased region" description="Gly residues" evidence="6">
    <location>
        <begin position="360"/>
        <end position="370"/>
    </location>
</feature>
<sequence length="381" mass="42450">MADETAALVQNIITKADEEIKSVEVHKSIDLEYDTGNLLVTDKNNLDEKILRDRNRKECYLVSVLSDRARSPITEMSESLSGNIGDANVNKVIINLIRLPREKKAPKGKILTKWEQYAKDKGIQQKKKNKKVWDETLKRWVPRWGMRKNQADKEKNWVMEVPVTANPYEDQFAKAADVKKERIAKNEWQRLRNIAKARKVKVPNVGVTGNQFASTKDLGMAMHHAKSATASLGKFQKNVPNEKKVKGLGKKRKLELQEKGHAAEKERSLEVFKKIKKAELNLEGAVNKQITNENIADDMQKKKKAGSGAGQRRSKMGGRQRGNSEQKAAAKKGAGGRGGRARKNKGAGAKGEKWNVKGQSKGGKGKGVPMGMGKSKGKPRK</sequence>
<feature type="region of interest" description="Disordered" evidence="6">
    <location>
        <begin position="293"/>
        <end position="381"/>
    </location>
</feature>
<reference evidence="7 8" key="1">
    <citation type="submission" date="2024-05" db="EMBL/GenBank/DDBJ databases">
        <authorList>
            <person name="Wallberg A."/>
        </authorList>
    </citation>
    <scope>NUCLEOTIDE SEQUENCE [LARGE SCALE GENOMIC DNA]</scope>
</reference>
<accession>A0AAV2PTG7</accession>
<dbReference type="GO" id="GO:0005634">
    <property type="term" value="C:nucleus"/>
    <property type="evidence" value="ECO:0007669"/>
    <property type="project" value="UniProtKB-SubCell"/>
</dbReference>
<dbReference type="Pfam" id="PF04939">
    <property type="entry name" value="RRS1"/>
    <property type="match status" value="1"/>
</dbReference>
<dbReference type="Proteomes" id="UP001497623">
    <property type="component" value="Unassembled WGS sequence"/>
</dbReference>
<gene>
    <name evidence="7" type="ORF">MNOR_LOCUS3736</name>
</gene>
<dbReference type="AlphaFoldDB" id="A0AAV2PTG7"/>
<evidence type="ECO:0000256" key="6">
    <source>
        <dbReference type="SAM" id="MobiDB-lite"/>
    </source>
</evidence>
<comment type="subcellular location">
    <subcellularLocation>
        <location evidence="1 5">Nucleus</location>
    </subcellularLocation>
</comment>
<protein>
    <recommendedName>
        <fullName evidence="5">Ribosome biogenesis regulatory protein</fullName>
    </recommendedName>
</protein>
<evidence type="ECO:0000256" key="3">
    <source>
        <dbReference type="ARBA" id="ARBA00022517"/>
    </source>
</evidence>
<dbReference type="EMBL" id="CAXKWB010001308">
    <property type="protein sequence ID" value="CAL4063984.1"/>
    <property type="molecule type" value="Genomic_DNA"/>
</dbReference>
<dbReference type="GO" id="GO:0042254">
    <property type="term" value="P:ribosome biogenesis"/>
    <property type="evidence" value="ECO:0007669"/>
    <property type="project" value="UniProtKB-KW"/>
</dbReference>
<keyword evidence="3 5" id="KW-0690">Ribosome biogenesis</keyword>